<dbReference type="EMBL" id="CP001991">
    <property type="protein sequence ID" value="ADE19381.1"/>
    <property type="molecule type" value="Genomic_DNA"/>
</dbReference>
<gene>
    <name evidence="2" type="primary">yajC</name>
    <name evidence="2" type="ordered locus">MCRO_0396</name>
</gene>
<dbReference type="Proteomes" id="UP000001845">
    <property type="component" value="Chromosome"/>
</dbReference>
<dbReference type="AlphaFoldDB" id="D5E5I5"/>
<reference key="2">
    <citation type="submission" date="2010-03" db="EMBL/GenBank/DDBJ databases">
        <authorList>
            <person name="Ma Z."/>
            <person name="Wang X."/>
            <person name="Liu H."/>
        </authorList>
    </citation>
    <scope>NUCLEOTIDE SEQUENCE</scope>
    <source>
        <strain>MP145</strain>
    </source>
</reference>
<dbReference type="STRING" id="512564.MCRO_0396"/>
<evidence type="ECO:0000256" key="1">
    <source>
        <dbReference type="SAM" id="Phobius"/>
    </source>
</evidence>
<evidence type="ECO:0000313" key="2">
    <source>
        <dbReference type="EMBL" id="ADE19381.1"/>
    </source>
</evidence>
<reference evidence="2 3" key="3">
    <citation type="journal article" date="2011" name="J. Bacteriol.">
        <title>Genome sequences of Mycoplasma alligatoris A21JP2T and Mycoplasma crocodyli MP145T.</title>
        <authorList>
            <person name="Brown D.R."/>
            <person name="Farmerie W.G."/>
            <person name="May M."/>
            <person name="Benders G.A."/>
            <person name="Durkin A.S."/>
            <person name="Hlavinka K."/>
            <person name="Hostetler J."/>
            <person name="Jackson J."/>
            <person name="Johnson J."/>
            <person name="Miller R.H."/>
            <person name="Paralanov V."/>
            <person name="Radune D."/>
            <person name="Szczypinski B."/>
            <person name="Glass J.I."/>
        </authorList>
    </citation>
    <scope>NUCLEOTIDE SEQUENCE [LARGE SCALE GENOMIC DNA]</scope>
    <source>
        <strain evidence="3">ATCC 51981 / MP145</strain>
    </source>
</reference>
<dbReference type="SMART" id="SM01323">
    <property type="entry name" value="YajC"/>
    <property type="match status" value="1"/>
</dbReference>
<evidence type="ECO:0000313" key="3">
    <source>
        <dbReference type="Proteomes" id="UP000001845"/>
    </source>
</evidence>
<proteinExistence type="predicted"/>
<organism evidence="2 3">
    <name type="scientific">Mycoplasma crocodyli (strain ATCC 51981 / MP145)</name>
    <dbReference type="NCBI Taxonomy" id="512564"/>
    <lineage>
        <taxon>Bacteria</taxon>
        <taxon>Bacillati</taxon>
        <taxon>Mycoplasmatota</taxon>
        <taxon>Mollicutes</taxon>
        <taxon>Mycoplasmataceae</taxon>
        <taxon>Mycoplasma</taxon>
    </lineage>
</organism>
<dbReference type="eggNOG" id="ENOG5032G2K">
    <property type="taxonomic scope" value="Bacteria"/>
</dbReference>
<name>D5E5I5_MYCCM</name>
<sequence length="122" mass="14436">MFFEETNKYAYIQTQQIILYVFCALITLYIFFMMIIIPILKKKKDDKNLKERVKLYQELKPGHEVLMASGVFGELIDKQGEIYFVEIAPNTVIKVNRNYILGFYDQEIATKIANQKNKKKEK</sequence>
<accession>D5E5I5</accession>
<dbReference type="HOGENOM" id="CLU_2024134_0_0_14"/>
<keyword evidence="1" id="KW-0472">Membrane</keyword>
<keyword evidence="3" id="KW-1185">Reference proteome</keyword>
<dbReference type="InterPro" id="IPR003849">
    <property type="entry name" value="Preprotein_translocase_YajC"/>
</dbReference>
<dbReference type="KEGG" id="mcd:MCRO_0396"/>
<dbReference type="Pfam" id="PF02699">
    <property type="entry name" value="YajC"/>
    <property type="match status" value="1"/>
</dbReference>
<feature type="transmembrane region" description="Helical" evidence="1">
    <location>
        <begin position="17"/>
        <end position="40"/>
    </location>
</feature>
<reference evidence="3" key="1">
    <citation type="submission" date="2010-03" db="EMBL/GenBank/DDBJ databases">
        <title>The complete genome of Mycoplasma crocodyli MP145.</title>
        <authorList>
            <person name="Glass J.I."/>
            <person name="Durkin A.S."/>
            <person name="Hostetler J."/>
            <person name="Jackson J."/>
            <person name="Johnson J."/>
            <person name="May M.A."/>
            <person name="Paralanov V."/>
            <person name="Radune D."/>
            <person name="Szczypinski B."/>
            <person name="Brown D.R."/>
        </authorList>
    </citation>
    <scope>NUCLEOTIDE SEQUENCE [LARGE SCALE GENOMIC DNA]</scope>
    <source>
        <strain evidence="3">ATCC 51981 / MP145</strain>
    </source>
</reference>
<keyword evidence="1" id="KW-1133">Transmembrane helix</keyword>
<protein>
    <submittedName>
        <fullName evidence="2">Probable preprotein translocase, YajC subunit</fullName>
    </submittedName>
</protein>
<keyword evidence="1" id="KW-0812">Transmembrane</keyword>